<dbReference type="AlphaFoldDB" id="A0A0R3MTZ0"/>
<gene>
    <name evidence="2" type="ORF">CQ13_05070</name>
</gene>
<proteinExistence type="predicted"/>
<feature type="region of interest" description="Disordered" evidence="1">
    <location>
        <begin position="1"/>
        <end position="26"/>
    </location>
</feature>
<feature type="compositionally biased region" description="Polar residues" evidence="1">
    <location>
        <begin position="1"/>
        <end position="19"/>
    </location>
</feature>
<evidence type="ECO:0008006" key="4">
    <source>
        <dbReference type="Google" id="ProtNLM"/>
    </source>
</evidence>
<protein>
    <recommendedName>
        <fullName evidence="4">DUF1579 domain-containing protein</fullName>
    </recommendedName>
</protein>
<evidence type="ECO:0000313" key="2">
    <source>
        <dbReference type="EMBL" id="KRR23624.1"/>
    </source>
</evidence>
<reference evidence="2 3" key="1">
    <citation type="submission" date="2014-03" db="EMBL/GenBank/DDBJ databases">
        <title>Bradyrhizobium valentinum sp. nov., isolated from effective nodules of Lupinus mariae-josephae, a lupine endemic of basic-lime soils in Eastern Spain.</title>
        <authorList>
            <person name="Duran D."/>
            <person name="Rey L."/>
            <person name="Navarro A."/>
            <person name="Busquets A."/>
            <person name="Imperial J."/>
            <person name="Ruiz-Argueso T."/>
        </authorList>
    </citation>
    <scope>NUCLEOTIDE SEQUENCE [LARGE SCALE GENOMIC DNA]</scope>
    <source>
        <strain evidence="2 3">Ro19</strain>
    </source>
</reference>
<name>A0A0R3MTZ0_9BRAD</name>
<dbReference type="EMBL" id="LLYA01000159">
    <property type="protein sequence ID" value="KRR23624.1"/>
    <property type="molecule type" value="Genomic_DNA"/>
</dbReference>
<keyword evidence="3" id="KW-1185">Reference proteome</keyword>
<evidence type="ECO:0000313" key="3">
    <source>
        <dbReference type="Proteomes" id="UP000052023"/>
    </source>
</evidence>
<dbReference type="RefSeq" id="WP_057844864.1">
    <property type="nucleotide sequence ID" value="NZ_LLYA01000159.1"/>
</dbReference>
<evidence type="ECO:0000256" key="1">
    <source>
        <dbReference type="SAM" id="MobiDB-lite"/>
    </source>
</evidence>
<organism evidence="2 3">
    <name type="scientific">Bradyrhizobium retamae</name>
    <dbReference type="NCBI Taxonomy" id="1300035"/>
    <lineage>
        <taxon>Bacteria</taxon>
        <taxon>Pseudomonadati</taxon>
        <taxon>Pseudomonadota</taxon>
        <taxon>Alphaproteobacteria</taxon>
        <taxon>Hyphomicrobiales</taxon>
        <taxon>Nitrobacteraceae</taxon>
        <taxon>Bradyrhizobium</taxon>
    </lineage>
</organism>
<comment type="caution">
    <text evidence="2">The sequence shown here is derived from an EMBL/GenBank/DDBJ whole genome shotgun (WGS) entry which is preliminary data.</text>
</comment>
<accession>A0A0R3MTZ0</accession>
<dbReference type="OrthoDB" id="9814791at2"/>
<sequence length="189" mass="21513">MTSAHTTNAQAPSSLTTSFPRVLHADGPDPERKAKLELYSWLVGQWEIDVTTILEDGSTHAGRGEIHAGWILHGRAIQDVWMIPRLNQRRPGIEQLPGAGNWYGTTLRIYDPNLDAWRILWNDPATDFFTQQTGRARGRDIVQEGPDPGGGSMRWTFAEIEPASFHWTAERSLDNKNWRKQVDIRARRM</sequence>
<dbReference type="Proteomes" id="UP000052023">
    <property type="component" value="Unassembled WGS sequence"/>
</dbReference>